<dbReference type="GeneID" id="70915345"/>
<sequence length="229" mass="23730">MKKFTRKLLVTACVLPSLMFGSNALACSGDGNQLLGSMCAFAGNFAPRGYTLAHGQILSIAQNTALFSILGTTYGGDGRSTFGLPDTRGRALIGWGNGPGLTNYPLGSRGGTESVILSEAQMPSHSHTASTLMSGDIDIDGVIDLHAFSGKSNTKSPAGNALAGAKYATETPDVAMSPDSISFSFVAENNLTASTTVSSAGGSQSHENRMPYIAITWVIALQGIYPSRN</sequence>
<gene>
    <name evidence="3" type="ORF">BA890_16610</name>
</gene>
<name>A0AAN1CXQ5_VIBNA</name>
<feature type="signal peptide" evidence="1">
    <location>
        <begin position="1"/>
        <end position="26"/>
    </location>
</feature>
<dbReference type="AlphaFoldDB" id="A0AAN1CXQ5"/>
<dbReference type="Pfam" id="PF07484">
    <property type="entry name" value="Collar"/>
    <property type="match status" value="1"/>
</dbReference>
<dbReference type="Gene3D" id="3.90.1340.10">
    <property type="entry name" value="Phage tail collar domain"/>
    <property type="match status" value="1"/>
</dbReference>
<dbReference type="EMBL" id="CP016346">
    <property type="protein sequence ID" value="ANQ14378.1"/>
    <property type="molecule type" value="Genomic_DNA"/>
</dbReference>
<feature type="chain" id="PRO_5043048926" evidence="1">
    <location>
        <begin position="27"/>
        <end position="229"/>
    </location>
</feature>
<evidence type="ECO:0000259" key="2">
    <source>
        <dbReference type="Pfam" id="PF07484"/>
    </source>
</evidence>
<dbReference type="InterPro" id="IPR011083">
    <property type="entry name" value="Phage_tail_collar_dom"/>
</dbReference>
<keyword evidence="1" id="KW-0732">Signal</keyword>
<dbReference type="InterPro" id="IPR037053">
    <property type="entry name" value="Phage_tail_collar_dom_sf"/>
</dbReference>
<dbReference type="KEGG" id="vna:PN96_21115"/>
<protein>
    <submittedName>
        <fullName evidence="3">Phage tail protein</fullName>
    </submittedName>
</protein>
<evidence type="ECO:0000256" key="1">
    <source>
        <dbReference type="SAM" id="SignalP"/>
    </source>
</evidence>
<organism evidence="3 4">
    <name type="scientific">Vibrio natriegens NBRC 15636 = ATCC 14048 = DSM 759</name>
    <dbReference type="NCBI Taxonomy" id="1219067"/>
    <lineage>
        <taxon>Bacteria</taxon>
        <taxon>Pseudomonadati</taxon>
        <taxon>Pseudomonadota</taxon>
        <taxon>Gammaproteobacteria</taxon>
        <taxon>Vibrionales</taxon>
        <taxon>Vibrionaceae</taxon>
        <taxon>Vibrio</taxon>
    </lineage>
</organism>
<evidence type="ECO:0000313" key="3">
    <source>
        <dbReference type="EMBL" id="ANQ14378.1"/>
    </source>
</evidence>
<dbReference type="RefSeq" id="WP_020334973.1">
    <property type="nucleotide sequence ID" value="NZ_ATFJ01000032.1"/>
</dbReference>
<feature type="domain" description="Phage tail collar" evidence="2">
    <location>
        <begin position="36"/>
        <end position="91"/>
    </location>
</feature>
<dbReference type="SUPFAM" id="SSF88874">
    <property type="entry name" value="Receptor-binding domain of short tail fibre protein gp12"/>
    <property type="match status" value="1"/>
</dbReference>
<accession>A0AAN1CXQ5</accession>
<dbReference type="Proteomes" id="UP000092741">
    <property type="component" value="Chromosome 2"/>
</dbReference>
<keyword evidence="4" id="KW-1185">Reference proteome</keyword>
<evidence type="ECO:0000313" key="4">
    <source>
        <dbReference type="Proteomes" id="UP000092741"/>
    </source>
</evidence>
<reference evidence="3 4" key="1">
    <citation type="submission" date="2016-07" db="EMBL/GenBank/DDBJ databases">
        <title>Developing Vibrio natriegens as a novel, fast-growing host for biotechnology.</title>
        <authorList>
            <person name="Weinstock M.T."/>
            <person name="Hesek E.D."/>
            <person name="Wilson C.M."/>
            <person name="Gibson D.G."/>
        </authorList>
    </citation>
    <scope>NUCLEOTIDE SEQUENCE [LARGE SCALE GENOMIC DNA]</scope>
    <source>
        <strain evidence="3 4">ATCC 14048</strain>
    </source>
</reference>
<proteinExistence type="predicted"/>